<comment type="caution">
    <text evidence="4">The sequence shown here is derived from an EMBL/GenBank/DDBJ whole genome shotgun (WGS) entry which is preliminary data.</text>
</comment>
<accession>A0A2M8DRH1</accession>
<dbReference type="InterPro" id="IPR027417">
    <property type="entry name" value="P-loop_NTPase"/>
</dbReference>
<name>A0A2M8DRH1_9BACT</name>
<dbReference type="AlphaFoldDB" id="A0A2M8DRH1"/>
<dbReference type="EMBL" id="PFSY01000089">
    <property type="protein sequence ID" value="PJC01952.1"/>
    <property type="molecule type" value="Genomic_DNA"/>
</dbReference>
<dbReference type="InterPro" id="IPR007807">
    <property type="entry name" value="TcmA/NAT10_helicase"/>
</dbReference>
<sequence length="360" mass="41936">MDNKELIWKENWFKYTKYIPHEGQKRIHYKTKDTAKYFIYICGRRFGKTLAAAKETEQTLAKPDQRIWVVAPNHSLTDKVFRIVWNTYVTKGLGEVIHKSNRTGEKFIETPWNSIIEAKSAENPDSLIGEGLDLLVMDEASRIKERIFEEQLQPSLFDRNGICIMITSPKGYNWLYHKYQLKNTEPLWDGAQYPSWINKTVYPQGEKTPVLLEAKRNMSAEQYAESFMGEFTSFAGKVYPFDRYKNTGDYKYDQDYPVYCSIDFGYRMPAVGWYQIKLIEDQMHIFQIDEINKQKNIAIERLGTMILSKPYNTIAYFGDPSGVNISSAGIGDIEYLKRRFGIIVNYRRDKLSTSIPSGIE</sequence>
<keyword evidence="1" id="KW-0547">Nucleotide-binding</keyword>
<dbReference type="Gene3D" id="3.30.420.280">
    <property type="match status" value="1"/>
</dbReference>
<evidence type="ECO:0000256" key="1">
    <source>
        <dbReference type="ARBA" id="ARBA00022741"/>
    </source>
</evidence>
<dbReference type="Pfam" id="PF05127">
    <property type="entry name" value="NAT10_TcmA_helicase"/>
    <property type="match status" value="1"/>
</dbReference>
<dbReference type="SUPFAM" id="SSF52540">
    <property type="entry name" value="P-loop containing nucleoside triphosphate hydrolases"/>
    <property type="match status" value="1"/>
</dbReference>
<reference evidence="5" key="1">
    <citation type="submission" date="2017-09" db="EMBL/GenBank/DDBJ databases">
        <title>Depth-based differentiation of microbial function through sediment-hosted aquifers and enrichment of novel symbionts in the deep terrestrial subsurface.</title>
        <authorList>
            <person name="Probst A.J."/>
            <person name="Ladd B."/>
            <person name="Jarett J.K."/>
            <person name="Geller-Mcgrath D.E."/>
            <person name="Sieber C.M.K."/>
            <person name="Emerson J.B."/>
            <person name="Anantharaman K."/>
            <person name="Thomas B.C."/>
            <person name="Malmstrom R."/>
            <person name="Stieglmeier M."/>
            <person name="Klingl A."/>
            <person name="Woyke T."/>
            <person name="Ryan C.M."/>
            <person name="Banfield J.F."/>
        </authorList>
    </citation>
    <scope>NUCLEOTIDE SEQUENCE [LARGE SCALE GENOMIC DNA]</scope>
</reference>
<feature type="domain" description="TcmA/NAT10 helicase" evidence="3">
    <location>
        <begin position="47"/>
        <end position="172"/>
    </location>
</feature>
<protein>
    <recommendedName>
        <fullName evidence="3">TcmA/NAT10 helicase domain-containing protein</fullName>
    </recommendedName>
</protein>
<evidence type="ECO:0000256" key="2">
    <source>
        <dbReference type="ARBA" id="ARBA00022840"/>
    </source>
</evidence>
<evidence type="ECO:0000259" key="3">
    <source>
        <dbReference type="Pfam" id="PF05127"/>
    </source>
</evidence>
<dbReference type="Proteomes" id="UP000230136">
    <property type="component" value="Unassembled WGS sequence"/>
</dbReference>
<dbReference type="GO" id="GO:0005524">
    <property type="term" value="F:ATP binding"/>
    <property type="evidence" value="ECO:0007669"/>
    <property type="project" value="UniProtKB-KW"/>
</dbReference>
<evidence type="ECO:0000313" key="5">
    <source>
        <dbReference type="Proteomes" id="UP000230136"/>
    </source>
</evidence>
<gene>
    <name evidence="4" type="ORF">CO073_02025</name>
</gene>
<evidence type="ECO:0000313" key="4">
    <source>
        <dbReference type="EMBL" id="PJC01952.1"/>
    </source>
</evidence>
<keyword evidence="2" id="KW-0067">ATP-binding</keyword>
<dbReference type="Gene3D" id="3.40.50.300">
    <property type="entry name" value="P-loop containing nucleotide triphosphate hydrolases"/>
    <property type="match status" value="1"/>
</dbReference>
<proteinExistence type="predicted"/>
<feature type="non-terminal residue" evidence="4">
    <location>
        <position position="360"/>
    </location>
</feature>
<organism evidence="4 5">
    <name type="scientific">Candidatus Komeilibacteria bacterium CG_4_9_14_0_8_um_filter_36_9</name>
    <dbReference type="NCBI Taxonomy" id="1974473"/>
    <lineage>
        <taxon>Bacteria</taxon>
        <taxon>Candidatus Komeiliibacteriota</taxon>
    </lineage>
</organism>